<keyword evidence="2" id="KW-0472">Membrane</keyword>
<evidence type="ECO:0000313" key="6">
    <source>
        <dbReference type="EMBL" id="EDS09471.1"/>
    </source>
</evidence>
<evidence type="ECO:0000259" key="5">
    <source>
        <dbReference type="Pfam" id="PF26615"/>
    </source>
</evidence>
<reference evidence="6" key="1">
    <citation type="submission" date="2007-11" db="EMBL/GenBank/DDBJ databases">
        <authorList>
            <person name="Fulton L."/>
            <person name="Clifton S."/>
            <person name="Fulton B."/>
            <person name="Xu J."/>
            <person name="Minx P."/>
            <person name="Pepin K.H."/>
            <person name="Johnson M."/>
            <person name="Thiruvilangam P."/>
            <person name="Bhonagiri V."/>
            <person name="Nash W.E."/>
            <person name="Mardis E.R."/>
            <person name="Wilson R.K."/>
        </authorList>
    </citation>
    <scope>NUCLEOTIDE SEQUENCE [LARGE SCALE GENOMIC DNA]</scope>
    <source>
        <strain evidence="6">DSM 17241</strain>
    </source>
</reference>
<keyword evidence="2" id="KW-1133">Transmembrane helix</keyword>
<dbReference type="AlphaFoldDB" id="B0PFN3"/>
<keyword evidence="7" id="KW-1185">Reference proteome</keyword>
<feature type="region of interest" description="Disordered" evidence="1">
    <location>
        <begin position="367"/>
        <end position="396"/>
    </location>
</feature>
<dbReference type="HOGENOM" id="CLU_038792_1_0_9"/>
<dbReference type="InterPro" id="IPR058507">
    <property type="entry name" value="DUF8194"/>
</dbReference>
<dbReference type="Pfam" id="PF26613">
    <property type="entry name" value="DUF8193"/>
    <property type="match status" value="1"/>
</dbReference>
<evidence type="ECO:0000313" key="7">
    <source>
        <dbReference type="Proteomes" id="UP000003803"/>
    </source>
</evidence>
<dbReference type="EMBL" id="ABGD02000027">
    <property type="protein sequence ID" value="EDS09471.1"/>
    <property type="molecule type" value="Genomic_DNA"/>
</dbReference>
<name>B0PFN3_9FIRM</name>
<dbReference type="PROSITE" id="PS51257">
    <property type="entry name" value="PROKAR_LIPOPROTEIN"/>
    <property type="match status" value="1"/>
</dbReference>
<gene>
    <name evidence="6" type="ORF">ANACOL_03613</name>
</gene>
<dbReference type="Pfam" id="PF26614">
    <property type="entry name" value="DUF8194"/>
    <property type="match status" value="1"/>
</dbReference>
<evidence type="ECO:0000259" key="4">
    <source>
        <dbReference type="Pfam" id="PF26614"/>
    </source>
</evidence>
<protein>
    <submittedName>
        <fullName evidence="6">Uncharacterized protein</fullName>
    </submittedName>
</protein>
<reference evidence="6" key="2">
    <citation type="submission" date="2013-09" db="EMBL/GenBank/DDBJ databases">
        <title>Draft genome sequence of Anaerotruncus colihominis(DSM 17241).</title>
        <authorList>
            <person name="Sudarsanam P."/>
            <person name="Ley R."/>
            <person name="Guruge J."/>
            <person name="Turnbaugh P.J."/>
            <person name="Mahowald M."/>
            <person name="Liep D."/>
            <person name="Gordon J."/>
        </authorList>
    </citation>
    <scope>NUCLEOTIDE SEQUENCE</scope>
    <source>
        <strain evidence="6">DSM 17241</strain>
    </source>
</reference>
<proteinExistence type="predicted"/>
<dbReference type="InterPro" id="IPR058508">
    <property type="entry name" value="DUF8195"/>
</dbReference>
<dbReference type="RefSeq" id="WP_006876472.1">
    <property type="nucleotide sequence ID" value="NZ_DS544188.1"/>
</dbReference>
<dbReference type="Pfam" id="PF26615">
    <property type="entry name" value="DUF8195"/>
    <property type="match status" value="1"/>
</dbReference>
<feature type="transmembrane region" description="Helical" evidence="2">
    <location>
        <begin position="21"/>
        <end position="41"/>
    </location>
</feature>
<feature type="domain" description="DUF8193" evidence="3">
    <location>
        <begin position="47"/>
        <end position="265"/>
    </location>
</feature>
<dbReference type="eggNOG" id="ENOG502Z92N">
    <property type="taxonomic scope" value="Bacteria"/>
</dbReference>
<organism evidence="6 7">
    <name type="scientific">Anaerotruncus colihominis DSM 17241</name>
    <dbReference type="NCBI Taxonomy" id="445972"/>
    <lineage>
        <taxon>Bacteria</taxon>
        <taxon>Bacillati</taxon>
        <taxon>Bacillota</taxon>
        <taxon>Clostridia</taxon>
        <taxon>Eubacteriales</taxon>
        <taxon>Oscillospiraceae</taxon>
        <taxon>Anaerotruncus</taxon>
    </lineage>
</organism>
<comment type="caution">
    <text evidence="6">The sequence shown here is derived from an EMBL/GenBank/DDBJ whole genome shotgun (WGS) entry which is preliminary data.</text>
</comment>
<accession>B0PFN3</accession>
<evidence type="ECO:0000259" key="3">
    <source>
        <dbReference type="Pfam" id="PF26613"/>
    </source>
</evidence>
<evidence type="ECO:0000256" key="1">
    <source>
        <dbReference type="SAM" id="MobiDB-lite"/>
    </source>
</evidence>
<feature type="domain" description="DUF8194" evidence="4">
    <location>
        <begin position="277"/>
        <end position="366"/>
    </location>
</feature>
<dbReference type="Proteomes" id="UP000003803">
    <property type="component" value="Unassembled WGS sequence"/>
</dbReference>
<keyword evidence="2" id="KW-0812">Transmembrane</keyword>
<evidence type="ECO:0000256" key="2">
    <source>
        <dbReference type="SAM" id="Phobius"/>
    </source>
</evidence>
<dbReference type="InterPro" id="IPR058506">
    <property type="entry name" value="DUF8193"/>
</dbReference>
<feature type="domain" description="DUF8195" evidence="5">
    <location>
        <begin position="370"/>
        <end position="575"/>
    </location>
</feature>
<sequence length="582" mass="64603">MKAQLRLCFLFCGKGDRVKRIVSILLTIVLLFSCISVHAYAVDGTGGSGNIDGGGGGMGDATSHGSWNPGNEGVRVTVVRANDHAVVTTPIDLTNKAPASSIYHFGKVSKLQYNGGASLSPVQGGYTCIVPPQTIPRVISTNGKNNIEAIKKYFCSEFLVQLVANHTGMDYDTLIGGEYKILLEPIAYYKFEGVMIATTATEAALYDEVVGGQLRYWMGSLTAKNLPLSMFLETPDLGYPAWSGPTNKNVSNSDIKSSLGLGIVRFEEQPEEPVISTYDYEYRTNTEVITAVEVSGGQSDPDDPVTVRFHIDGTTYTVSNVYYPDGDSQLAWVRWTTPDEPQDMTIDVDVSGPGSAQATIHCKIVDLDENPPPNPVADDRNDSFTPSPVPDRPEKTSAQWTIWDPWWQEYWVWHGDDEDGYWCDHGWWEFDLERYNATLSADMEITPDEKNPTASGTTMKSGYGVNQVVTARVSSSQRSAATPLQNAVSYFPEFNYESFWRLLDRISISSSSSRLEFQKNEYSTYNRRTHFTPIWYPDGSYTVNTWVIDCWTPAGMLSVNLTDSLSIRGNLWDDWHIAPLDP</sequence>